<feature type="compositionally biased region" description="Basic residues" evidence="1">
    <location>
        <begin position="1"/>
        <end position="10"/>
    </location>
</feature>
<organism evidence="2 3">
    <name type="scientific">Zizania palustris</name>
    <name type="common">Northern wild rice</name>
    <dbReference type="NCBI Taxonomy" id="103762"/>
    <lineage>
        <taxon>Eukaryota</taxon>
        <taxon>Viridiplantae</taxon>
        <taxon>Streptophyta</taxon>
        <taxon>Embryophyta</taxon>
        <taxon>Tracheophyta</taxon>
        <taxon>Spermatophyta</taxon>
        <taxon>Magnoliopsida</taxon>
        <taxon>Liliopsida</taxon>
        <taxon>Poales</taxon>
        <taxon>Poaceae</taxon>
        <taxon>BOP clade</taxon>
        <taxon>Oryzoideae</taxon>
        <taxon>Oryzeae</taxon>
        <taxon>Zizaniinae</taxon>
        <taxon>Zizania</taxon>
    </lineage>
</organism>
<protein>
    <submittedName>
        <fullName evidence="2">Uncharacterized protein</fullName>
    </submittedName>
</protein>
<accession>A0A8J5RWZ6</accession>
<evidence type="ECO:0000313" key="2">
    <source>
        <dbReference type="EMBL" id="KAG8061706.1"/>
    </source>
</evidence>
<dbReference type="Proteomes" id="UP000729402">
    <property type="component" value="Unassembled WGS sequence"/>
</dbReference>
<name>A0A8J5RWZ6_ZIZPA</name>
<proteinExistence type="predicted"/>
<dbReference type="EMBL" id="JAAALK010000286">
    <property type="protein sequence ID" value="KAG8061706.1"/>
    <property type="molecule type" value="Genomic_DNA"/>
</dbReference>
<keyword evidence="3" id="KW-1185">Reference proteome</keyword>
<gene>
    <name evidence="2" type="ORF">GUJ93_ZPchr0003g17664</name>
</gene>
<sequence>MAGHKRRGPTRARGLWGSSQRSGEGAVDARPWGGGGTMPRGRQGSGRHEAVIQRVHEATGRRVGEELASVRLWFGGGVRPRGTGSRPLPWDSFRGTTSA</sequence>
<feature type="region of interest" description="Disordered" evidence="1">
    <location>
        <begin position="1"/>
        <end position="49"/>
    </location>
</feature>
<evidence type="ECO:0000313" key="3">
    <source>
        <dbReference type="Proteomes" id="UP000729402"/>
    </source>
</evidence>
<reference evidence="2" key="2">
    <citation type="submission" date="2021-02" db="EMBL/GenBank/DDBJ databases">
        <authorList>
            <person name="Kimball J.A."/>
            <person name="Haas M.W."/>
            <person name="Macchietto M."/>
            <person name="Kono T."/>
            <person name="Duquette J."/>
            <person name="Shao M."/>
        </authorList>
    </citation>
    <scope>NUCLEOTIDE SEQUENCE</scope>
    <source>
        <tissue evidence="2">Fresh leaf tissue</tissue>
    </source>
</reference>
<reference evidence="2" key="1">
    <citation type="journal article" date="2021" name="bioRxiv">
        <title>Whole Genome Assembly and Annotation of Northern Wild Rice, Zizania palustris L., Supports a Whole Genome Duplication in the Zizania Genus.</title>
        <authorList>
            <person name="Haas M."/>
            <person name="Kono T."/>
            <person name="Macchietto M."/>
            <person name="Millas R."/>
            <person name="McGilp L."/>
            <person name="Shao M."/>
            <person name="Duquette J."/>
            <person name="Hirsch C.N."/>
            <person name="Kimball J."/>
        </authorList>
    </citation>
    <scope>NUCLEOTIDE SEQUENCE</scope>
    <source>
        <tissue evidence="2">Fresh leaf tissue</tissue>
    </source>
</reference>
<evidence type="ECO:0000256" key="1">
    <source>
        <dbReference type="SAM" id="MobiDB-lite"/>
    </source>
</evidence>
<feature type="region of interest" description="Disordered" evidence="1">
    <location>
        <begin position="75"/>
        <end position="99"/>
    </location>
</feature>
<comment type="caution">
    <text evidence="2">The sequence shown here is derived from an EMBL/GenBank/DDBJ whole genome shotgun (WGS) entry which is preliminary data.</text>
</comment>
<dbReference type="AlphaFoldDB" id="A0A8J5RWZ6"/>